<proteinExistence type="predicted"/>
<sequence>MIFPLFFSPFGCGFCSFIGLACVLPHFASSFADFGTSPPFFGDQPCSKMAGDDLNSPSVVDAHDAAARGSAPVVVSPSVIVADRVPLSSTAPTAVPSMGKKPASAAVAAFTSQGTNRSSPIRNTSECVWDLSGLDLYVGNASELDNCLVGECIDLDDYCANTRPVPVGVMTTSSVVGVNLGEFDRVGLDSISSEEDVEMSSDEVRPEASPNTSYSLEVSDSGDARPPLVAIQDSVYTVLHHAGMWDGEPIPAEVFEQGPKNSGAAFKPEQVLHHLKALRMPPDWQYAAPSEVSRSRSCPSDSLLLSLQELAK</sequence>
<reference evidence="2 3" key="1">
    <citation type="submission" date="2024-04" db="EMBL/GenBank/DDBJ databases">
        <authorList>
            <person name="Fracassetti M."/>
        </authorList>
    </citation>
    <scope>NUCLEOTIDE SEQUENCE [LARGE SCALE GENOMIC DNA]</scope>
</reference>
<feature type="compositionally biased region" description="Acidic residues" evidence="1">
    <location>
        <begin position="192"/>
        <end position="201"/>
    </location>
</feature>
<feature type="region of interest" description="Disordered" evidence="1">
    <location>
        <begin position="191"/>
        <end position="221"/>
    </location>
</feature>
<evidence type="ECO:0000313" key="2">
    <source>
        <dbReference type="EMBL" id="CAL1394201.1"/>
    </source>
</evidence>
<name>A0AAV2F7H2_9ROSI</name>
<dbReference type="AlphaFoldDB" id="A0AAV2F7H2"/>
<keyword evidence="3" id="KW-1185">Reference proteome</keyword>
<gene>
    <name evidence="2" type="ORF">LTRI10_LOCUS34720</name>
</gene>
<feature type="compositionally biased region" description="Polar residues" evidence="1">
    <location>
        <begin position="209"/>
        <end position="218"/>
    </location>
</feature>
<evidence type="ECO:0000313" key="3">
    <source>
        <dbReference type="Proteomes" id="UP001497516"/>
    </source>
</evidence>
<dbReference type="Proteomes" id="UP001497516">
    <property type="component" value="Chromosome 6"/>
</dbReference>
<accession>A0AAV2F7H2</accession>
<dbReference type="EMBL" id="OZ034819">
    <property type="protein sequence ID" value="CAL1394201.1"/>
    <property type="molecule type" value="Genomic_DNA"/>
</dbReference>
<organism evidence="2 3">
    <name type="scientific">Linum trigynum</name>
    <dbReference type="NCBI Taxonomy" id="586398"/>
    <lineage>
        <taxon>Eukaryota</taxon>
        <taxon>Viridiplantae</taxon>
        <taxon>Streptophyta</taxon>
        <taxon>Embryophyta</taxon>
        <taxon>Tracheophyta</taxon>
        <taxon>Spermatophyta</taxon>
        <taxon>Magnoliopsida</taxon>
        <taxon>eudicotyledons</taxon>
        <taxon>Gunneridae</taxon>
        <taxon>Pentapetalae</taxon>
        <taxon>rosids</taxon>
        <taxon>fabids</taxon>
        <taxon>Malpighiales</taxon>
        <taxon>Linaceae</taxon>
        <taxon>Linum</taxon>
    </lineage>
</organism>
<evidence type="ECO:0000256" key="1">
    <source>
        <dbReference type="SAM" id="MobiDB-lite"/>
    </source>
</evidence>
<protein>
    <submittedName>
        <fullName evidence="2">Uncharacterized protein</fullName>
    </submittedName>
</protein>